<evidence type="ECO:0000259" key="7">
    <source>
        <dbReference type="PROSITE" id="PS50110"/>
    </source>
</evidence>
<dbReference type="PRINTS" id="PR00038">
    <property type="entry name" value="HTHLUXR"/>
</dbReference>
<evidence type="ECO:0000256" key="1">
    <source>
        <dbReference type="ARBA" id="ARBA00022553"/>
    </source>
</evidence>
<dbReference type="InterPro" id="IPR000792">
    <property type="entry name" value="Tscrpt_reg_LuxR_C"/>
</dbReference>
<dbReference type="InterPro" id="IPR039420">
    <property type="entry name" value="WalR-like"/>
</dbReference>
<keyword evidence="4" id="KW-0804">Transcription</keyword>
<feature type="domain" description="Response regulatory" evidence="7">
    <location>
        <begin position="3"/>
        <end position="119"/>
    </location>
</feature>
<protein>
    <submittedName>
        <fullName evidence="8">Response regulator transcription factor</fullName>
    </submittedName>
</protein>
<dbReference type="PROSITE" id="PS50110">
    <property type="entry name" value="RESPONSE_REGULATORY"/>
    <property type="match status" value="1"/>
</dbReference>
<dbReference type="SMART" id="SM00448">
    <property type="entry name" value="REC"/>
    <property type="match status" value="1"/>
</dbReference>
<dbReference type="Gene3D" id="1.10.10.10">
    <property type="entry name" value="Winged helix-like DNA-binding domain superfamily/Winged helix DNA-binding domain"/>
    <property type="match status" value="1"/>
</dbReference>
<dbReference type="Gene3D" id="3.40.50.2300">
    <property type="match status" value="1"/>
</dbReference>
<gene>
    <name evidence="8" type="ORF">H5P28_19360</name>
</gene>
<dbReference type="Pfam" id="PF00196">
    <property type="entry name" value="GerE"/>
    <property type="match status" value="1"/>
</dbReference>
<feature type="domain" description="HTH luxR-type" evidence="6">
    <location>
        <begin position="142"/>
        <end position="207"/>
    </location>
</feature>
<evidence type="ECO:0000256" key="4">
    <source>
        <dbReference type="ARBA" id="ARBA00023163"/>
    </source>
</evidence>
<sequence length="215" mass="24128">MKKVLVIEDQVVLREFICRLLRDFPTLKLEEACGDGQEGWKAYERIRPEFVILDVFLPGLNGVEILRRLKRDNPDVLVMGFSAFPNRRIVKDMIEAGADGLVQKSEGLDVLEKAIAMVANGQTFYSPNVSSMLKQIMLNPDQADSMAGLSGREKEILQLIAESNSNKEIADKLHISVKTAETHRNNIMRKLDIHDAVGLTRYAIENGLISGTLYE</sequence>
<dbReference type="SUPFAM" id="SSF52172">
    <property type="entry name" value="CheY-like"/>
    <property type="match status" value="1"/>
</dbReference>
<dbReference type="EMBL" id="JACHVB010000064">
    <property type="protein sequence ID" value="MBC2596433.1"/>
    <property type="molecule type" value="Genomic_DNA"/>
</dbReference>
<evidence type="ECO:0000256" key="5">
    <source>
        <dbReference type="PROSITE-ProRule" id="PRU00169"/>
    </source>
</evidence>
<dbReference type="Pfam" id="PF00072">
    <property type="entry name" value="Response_reg"/>
    <property type="match status" value="1"/>
</dbReference>
<dbReference type="SUPFAM" id="SSF46894">
    <property type="entry name" value="C-terminal effector domain of the bipartite response regulators"/>
    <property type="match status" value="1"/>
</dbReference>
<dbReference type="PANTHER" id="PTHR43214">
    <property type="entry name" value="TWO-COMPONENT RESPONSE REGULATOR"/>
    <property type="match status" value="1"/>
</dbReference>
<dbReference type="PANTHER" id="PTHR43214:SF41">
    <property type="entry name" value="NITRATE_NITRITE RESPONSE REGULATOR PROTEIN NARP"/>
    <property type="match status" value="1"/>
</dbReference>
<keyword evidence="2" id="KW-0805">Transcription regulation</keyword>
<dbReference type="GO" id="GO:0006355">
    <property type="term" value="P:regulation of DNA-templated transcription"/>
    <property type="evidence" value="ECO:0007669"/>
    <property type="project" value="InterPro"/>
</dbReference>
<dbReference type="InterPro" id="IPR001789">
    <property type="entry name" value="Sig_transdc_resp-reg_receiver"/>
</dbReference>
<dbReference type="GO" id="GO:0003677">
    <property type="term" value="F:DNA binding"/>
    <property type="evidence" value="ECO:0007669"/>
    <property type="project" value="UniProtKB-KW"/>
</dbReference>
<evidence type="ECO:0000313" key="8">
    <source>
        <dbReference type="EMBL" id="MBC2596433.1"/>
    </source>
</evidence>
<reference evidence="8 9" key="1">
    <citation type="submission" date="2020-07" db="EMBL/GenBank/DDBJ databases">
        <authorList>
            <person name="Feng X."/>
        </authorList>
    </citation>
    <scope>NUCLEOTIDE SEQUENCE [LARGE SCALE GENOMIC DNA]</scope>
    <source>
        <strain evidence="8 9">JCM31066</strain>
    </source>
</reference>
<keyword evidence="9" id="KW-1185">Reference proteome</keyword>
<evidence type="ECO:0000313" key="9">
    <source>
        <dbReference type="Proteomes" id="UP000546464"/>
    </source>
</evidence>
<dbReference type="InterPro" id="IPR016032">
    <property type="entry name" value="Sig_transdc_resp-reg_C-effctor"/>
</dbReference>
<dbReference type="CDD" id="cd17535">
    <property type="entry name" value="REC_NarL-like"/>
    <property type="match status" value="1"/>
</dbReference>
<dbReference type="AlphaFoldDB" id="A0A842HIU3"/>
<dbReference type="InterPro" id="IPR058245">
    <property type="entry name" value="NreC/VraR/RcsB-like_REC"/>
</dbReference>
<name>A0A842HIU3_9BACT</name>
<organism evidence="8 9">
    <name type="scientific">Ruficoccus amylovorans</name>
    <dbReference type="NCBI Taxonomy" id="1804625"/>
    <lineage>
        <taxon>Bacteria</taxon>
        <taxon>Pseudomonadati</taxon>
        <taxon>Verrucomicrobiota</taxon>
        <taxon>Opitutia</taxon>
        <taxon>Puniceicoccales</taxon>
        <taxon>Cerasicoccaceae</taxon>
        <taxon>Ruficoccus</taxon>
    </lineage>
</organism>
<evidence type="ECO:0000256" key="2">
    <source>
        <dbReference type="ARBA" id="ARBA00023015"/>
    </source>
</evidence>
<evidence type="ECO:0000256" key="3">
    <source>
        <dbReference type="ARBA" id="ARBA00023125"/>
    </source>
</evidence>
<dbReference type="InterPro" id="IPR011006">
    <property type="entry name" value="CheY-like_superfamily"/>
</dbReference>
<dbReference type="InterPro" id="IPR036388">
    <property type="entry name" value="WH-like_DNA-bd_sf"/>
</dbReference>
<evidence type="ECO:0000259" key="6">
    <source>
        <dbReference type="PROSITE" id="PS50043"/>
    </source>
</evidence>
<proteinExistence type="predicted"/>
<feature type="modified residue" description="4-aspartylphosphate" evidence="5">
    <location>
        <position position="54"/>
    </location>
</feature>
<dbReference type="Proteomes" id="UP000546464">
    <property type="component" value="Unassembled WGS sequence"/>
</dbReference>
<dbReference type="GO" id="GO:0000160">
    <property type="term" value="P:phosphorelay signal transduction system"/>
    <property type="evidence" value="ECO:0007669"/>
    <property type="project" value="InterPro"/>
</dbReference>
<accession>A0A842HIU3</accession>
<keyword evidence="1 5" id="KW-0597">Phosphoprotein</keyword>
<dbReference type="CDD" id="cd06170">
    <property type="entry name" value="LuxR_C_like"/>
    <property type="match status" value="1"/>
</dbReference>
<comment type="caution">
    <text evidence="8">The sequence shown here is derived from an EMBL/GenBank/DDBJ whole genome shotgun (WGS) entry which is preliminary data.</text>
</comment>
<keyword evidence="3" id="KW-0238">DNA-binding</keyword>
<dbReference type="RefSeq" id="WP_185677339.1">
    <property type="nucleotide sequence ID" value="NZ_JACHVB010000064.1"/>
</dbReference>
<dbReference type="SMART" id="SM00421">
    <property type="entry name" value="HTH_LUXR"/>
    <property type="match status" value="1"/>
</dbReference>
<dbReference type="PROSITE" id="PS50043">
    <property type="entry name" value="HTH_LUXR_2"/>
    <property type="match status" value="1"/>
</dbReference>